<dbReference type="Pfam" id="PF00817">
    <property type="entry name" value="IMS"/>
    <property type="match status" value="1"/>
</dbReference>
<feature type="domain" description="UmuC" evidence="2">
    <location>
        <begin position="7"/>
        <end position="105"/>
    </location>
</feature>
<dbReference type="Gene3D" id="3.30.70.270">
    <property type="match status" value="1"/>
</dbReference>
<dbReference type="PROSITE" id="PS50173">
    <property type="entry name" value="UMUC"/>
    <property type="match status" value="1"/>
</dbReference>
<protein>
    <recommendedName>
        <fullName evidence="2">UmuC domain-containing protein</fullName>
    </recommendedName>
</protein>
<name>A0A532UYT0_UNCL8</name>
<evidence type="ECO:0000313" key="3">
    <source>
        <dbReference type="EMBL" id="TKJ40086.1"/>
    </source>
</evidence>
<dbReference type="InterPro" id="IPR043128">
    <property type="entry name" value="Rev_trsase/Diguanyl_cyclase"/>
</dbReference>
<dbReference type="GO" id="GO:0006281">
    <property type="term" value="P:DNA repair"/>
    <property type="evidence" value="ECO:0007669"/>
    <property type="project" value="InterPro"/>
</dbReference>
<reference evidence="3 4" key="1">
    <citation type="submission" date="2017-06" db="EMBL/GenBank/DDBJ databases">
        <title>Novel microbial phyla capable of carbon fixation and sulfur reduction in deep-sea sediments.</title>
        <authorList>
            <person name="Huang J."/>
            <person name="Baker B."/>
            <person name="Wang Y."/>
        </authorList>
    </citation>
    <scope>NUCLEOTIDE SEQUENCE [LARGE SCALE GENOMIC DNA]</scope>
    <source>
        <strain evidence="3">B3_LCP</strain>
    </source>
</reference>
<proteinExistence type="inferred from homology"/>
<dbReference type="Gene3D" id="3.40.1170.60">
    <property type="match status" value="1"/>
</dbReference>
<evidence type="ECO:0000259" key="2">
    <source>
        <dbReference type="PROSITE" id="PS50173"/>
    </source>
</evidence>
<comment type="similarity">
    <text evidence="1">Belongs to the DNA polymerase type-Y family.</text>
</comment>
<evidence type="ECO:0000256" key="1">
    <source>
        <dbReference type="ARBA" id="ARBA00010945"/>
    </source>
</evidence>
<evidence type="ECO:0000313" key="4">
    <source>
        <dbReference type="Proteomes" id="UP000319619"/>
    </source>
</evidence>
<dbReference type="InterPro" id="IPR043502">
    <property type="entry name" value="DNA/RNA_pol_sf"/>
</dbReference>
<dbReference type="AlphaFoldDB" id="A0A532UYT0"/>
<comment type="caution">
    <text evidence="3">The sequence shown here is derived from an EMBL/GenBank/DDBJ whole genome shotgun (WGS) entry which is preliminary data.</text>
</comment>
<dbReference type="EMBL" id="NJBN01000006">
    <property type="protein sequence ID" value="TKJ40086.1"/>
    <property type="molecule type" value="Genomic_DNA"/>
</dbReference>
<dbReference type="SUPFAM" id="SSF56672">
    <property type="entry name" value="DNA/RNA polymerases"/>
    <property type="match status" value="1"/>
</dbReference>
<accession>A0A532UYT0</accession>
<gene>
    <name evidence="3" type="ORF">CEE37_10130</name>
</gene>
<dbReference type="Proteomes" id="UP000319619">
    <property type="component" value="Unassembled WGS sequence"/>
</dbReference>
<organism evidence="3 4">
    <name type="scientific">candidate division LCP-89 bacterium B3_LCP</name>
    <dbReference type="NCBI Taxonomy" id="2012998"/>
    <lineage>
        <taxon>Bacteria</taxon>
        <taxon>Pseudomonadati</taxon>
        <taxon>Bacteria division LCP-89</taxon>
    </lineage>
</organism>
<sequence length="135" mass="14560">MPLNRSIVFMRIPAFGIAVERACRSGLVERPLVVAPPDSARALVQLVSDEARAAGIRRGMRLNEARRICRDVITLYPNPPLYARAEAAILRILEQYSPCIEPDNIHSTGILCRIPDVGMGAGGLYAGGEGSDFGA</sequence>
<dbReference type="InterPro" id="IPR001126">
    <property type="entry name" value="UmuC"/>
</dbReference>